<keyword evidence="1" id="KW-0472">Membrane</keyword>
<evidence type="ECO:0000313" key="3">
    <source>
        <dbReference type="Proteomes" id="UP001355207"/>
    </source>
</evidence>
<reference evidence="2 3" key="1">
    <citation type="submission" date="2024-01" db="EMBL/GenBank/DDBJ databases">
        <title>Comparative genomics of Cryptococcus and Kwoniella reveals pathogenesis evolution and contrasting modes of karyotype evolution via chromosome fusion or intercentromeric recombination.</title>
        <authorList>
            <person name="Coelho M.A."/>
            <person name="David-Palma M."/>
            <person name="Shea T."/>
            <person name="Bowers K."/>
            <person name="McGinley-Smith S."/>
            <person name="Mohammad A.W."/>
            <person name="Gnirke A."/>
            <person name="Yurkov A.M."/>
            <person name="Nowrousian M."/>
            <person name="Sun S."/>
            <person name="Cuomo C.A."/>
            <person name="Heitman J."/>
        </authorList>
    </citation>
    <scope>NUCLEOTIDE SEQUENCE [LARGE SCALE GENOMIC DNA]</scope>
    <source>
        <strain evidence="2 3">CBS 6074</strain>
    </source>
</reference>
<evidence type="ECO:0000313" key="2">
    <source>
        <dbReference type="EMBL" id="WWC85431.1"/>
    </source>
</evidence>
<keyword evidence="1" id="KW-0812">Transmembrane</keyword>
<dbReference type="GeneID" id="91090966"/>
<evidence type="ECO:0000256" key="1">
    <source>
        <dbReference type="SAM" id="Phobius"/>
    </source>
</evidence>
<proteinExistence type="predicted"/>
<organism evidence="2 3">
    <name type="scientific">Kwoniella dendrophila CBS 6074</name>
    <dbReference type="NCBI Taxonomy" id="1295534"/>
    <lineage>
        <taxon>Eukaryota</taxon>
        <taxon>Fungi</taxon>
        <taxon>Dikarya</taxon>
        <taxon>Basidiomycota</taxon>
        <taxon>Agaricomycotina</taxon>
        <taxon>Tremellomycetes</taxon>
        <taxon>Tremellales</taxon>
        <taxon>Cryptococcaceae</taxon>
        <taxon>Kwoniella</taxon>
    </lineage>
</organism>
<keyword evidence="3" id="KW-1185">Reference proteome</keyword>
<protein>
    <recommendedName>
        <fullName evidence="4">Hydrophobin</fullName>
    </recommendedName>
</protein>
<dbReference type="Proteomes" id="UP001355207">
    <property type="component" value="Chromosome 1"/>
</dbReference>
<dbReference type="EMBL" id="CP144098">
    <property type="protein sequence ID" value="WWC85431.1"/>
    <property type="molecule type" value="Genomic_DNA"/>
</dbReference>
<keyword evidence="1" id="KW-1133">Transmembrane helix</keyword>
<evidence type="ECO:0008006" key="4">
    <source>
        <dbReference type="Google" id="ProtNLM"/>
    </source>
</evidence>
<dbReference type="AlphaFoldDB" id="A0AAX4JKB3"/>
<name>A0AAX4JKB3_9TREE</name>
<feature type="transmembrane region" description="Helical" evidence="1">
    <location>
        <begin position="99"/>
        <end position="117"/>
    </location>
</feature>
<gene>
    <name evidence="2" type="ORF">L201_000294</name>
</gene>
<sequence>MCFRPSLADNSTSDVCCFGSYECAKEVCGSFGLLQDRQGINISVIQANDTTHYCHGYADLMNDSYRFIRNETCKNTEFQCTYRKSSAFYSSANQHLNQSFNPLMLLGFWVFALYFLFRSSLH</sequence>
<accession>A0AAX4JKB3</accession>
<dbReference type="RefSeq" id="XP_066072194.1">
    <property type="nucleotide sequence ID" value="XM_066216097.1"/>
</dbReference>